<gene>
    <name evidence="1" type="ORF">HD593_004786</name>
</gene>
<evidence type="ECO:0000313" key="2">
    <source>
        <dbReference type="Proteomes" id="UP000565579"/>
    </source>
</evidence>
<dbReference type="AlphaFoldDB" id="A0A7X0TZV9"/>
<name>A0A7X0TZV9_9ACTN</name>
<keyword evidence="2" id="KW-1185">Reference proteome</keyword>
<evidence type="ECO:0000313" key="1">
    <source>
        <dbReference type="EMBL" id="MBB6549991.1"/>
    </source>
</evidence>
<accession>A0A7X0TZV9</accession>
<sequence>MSGIDPARMDGFAAAMERAGADVAEQTQAIRAELTRLGVGTLTLTPFVEIERWVRGQVPKLRARNAAIRRRVPGWTPGIVTYDEAAMPYATPEESRREGAAMAVLYRQHLQAAQHGMSSPLPNDAVRRFSELLARVLAHRDDPDFAAAFFGRLGTTATIALPKDLLDLFGPAATGLPAGLRAKQLLGHFSRLFAAATTASPPDSRFPRVMSDLERGGEGIDSESLSWLVSEGTFPTQWLTAVARRHLTDSGRVDVTGRFLSALSHDPTAARAVVTDLDGLSAWVAGDPEASDAFGRVLAAASGVYDEEDGGHGEGAAEFAFQVITRGPGLVGNDAVRKYFAEIAGAYATEFAASAAFLDPDSQLPSRFGGFDDKLVGTTPRFRLSLTDSYRFMKTFTDTNAHMEPFNKGMAALTQRLFEAGVRADRHLLAFPPLHGRQQQTSVEQVFARLGTVAGIQFAAMKAVRGAADLRDKEGVERFGQVLDKGMDAGMLFLPAAGGLPAAAGWMFLSWGLKDGVAAAMEPDSRMPDVNKQEFEQARAALYEIAAGLIAQGYTSEDPPVEFQPPSDPLIADEAGRLRPYSEINENPQAMKAFLTWLRENGSVDDQADRRALGMVTATASTRFSGDRENVVNYLATIDPDLKEVLIGE</sequence>
<dbReference type="RefSeq" id="WP_185104336.1">
    <property type="nucleotide sequence ID" value="NZ_JACHMI010000001.1"/>
</dbReference>
<organism evidence="1 2">
    <name type="scientific">Nonomuraea rubra</name>
    <dbReference type="NCBI Taxonomy" id="46180"/>
    <lineage>
        <taxon>Bacteria</taxon>
        <taxon>Bacillati</taxon>
        <taxon>Actinomycetota</taxon>
        <taxon>Actinomycetes</taxon>
        <taxon>Streptosporangiales</taxon>
        <taxon>Streptosporangiaceae</taxon>
        <taxon>Nonomuraea</taxon>
    </lineage>
</organism>
<comment type="caution">
    <text evidence="1">The sequence shown here is derived from an EMBL/GenBank/DDBJ whole genome shotgun (WGS) entry which is preliminary data.</text>
</comment>
<reference evidence="1 2" key="1">
    <citation type="submission" date="2020-08" db="EMBL/GenBank/DDBJ databases">
        <title>Sequencing the genomes of 1000 actinobacteria strains.</title>
        <authorList>
            <person name="Klenk H.-P."/>
        </authorList>
    </citation>
    <scope>NUCLEOTIDE SEQUENCE [LARGE SCALE GENOMIC DNA]</scope>
    <source>
        <strain evidence="1 2">DSM 43768</strain>
    </source>
</reference>
<proteinExistence type="predicted"/>
<dbReference type="EMBL" id="JACHMI010000001">
    <property type="protein sequence ID" value="MBB6549991.1"/>
    <property type="molecule type" value="Genomic_DNA"/>
</dbReference>
<protein>
    <submittedName>
        <fullName evidence="1">Uncharacterized protein</fullName>
    </submittedName>
</protein>
<dbReference type="Proteomes" id="UP000565579">
    <property type="component" value="Unassembled WGS sequence"/>
</dbReference>